<dbReference type="CDD" id="cd00063">
    <property type="entry name" value="FN3"/>
    <property type="match status" value="1"/>
</dbReference>
<dbReference type="Gene3D" id="2.60.40.10">
    <property type="entry name" value="Immunoglobulins"/>
    <property type="match status" value="1"/>
</dbReference>
<reference evidence="2" key="1">
    <citation type="submission" date="2021-01" db="EMBL/GenBank/DDBJ databases">
        <authorList>
            <person name="Corre E."/>
            <person name="Pelletier E."/>
            <person name="Niang G."/>
            <person name="Scheremetjew M."/>
            <person name="Finn R."/>
            <person name="Kale V."/>
            <person name="Holt S."/>
            <person name="Cochrane G."/>
            <person name="Meng A."/>
            <person name="Brown T."/>
            <person name="Cohen L."/>
        </authorList>
    </citation>
    <scope>NUCLEOTIDE SEQUENCE</scope>
    <source>
        <strain evidence="2">CCMP3328</strain>
    </source>
</reference>
<dbReference type="SMART" id="SM00060">
    <property type="entry name" value="FN3"/>
    <property type="match status" value="1"/>
</dbReference>
<protein>
    <recommendedName>
        <fullName evidence="1">Fibronectin type-III domain-containing protein</fullName>
    </recommendedName>
</protein>
<dbReference type="AlphaFoldDB" id="A0A7R9X0Z2"/>
<dbReference type="PROSITE" id="PS50853">
    <property type="entry name" value="FN3"/>
    <property type="match status" value="1"/>
</dbReference>
<name>A0A7R9X0Z2_9STRA</name>
<gene>
    <name evidence="2" type="ORF">CAUS1442_LOCUS12051</name>
</gene>
<organism evidence="2">
    <name type="scientific">Craspedostauros australis</name>
    <dbReference type="NCBI Taxonomy" id="1486917"/>
    <lineage>
        <taxon>Eukaryota</taxon>
        <taxon>Sar</taxon>
        <taxon>Stramenopiles</taxon>
        <taxon>Ochrophyta</taxon>
        <taxon>Bacillariophyta</taxon>
        <taxon>Bacillariophyceae</taxon>
        <taxon>Bacillariophycidae</taxon>
        <taxon>Naviculales</taxon>
        <taxon>Naviculaceae</taxon>
        <taxon>Craspedostauros</taxon>
    </lineage>
</organism>
<evidence type="ECO:0000259" key="1">
    <source>
        <dbReference type="PROSITE" id="PS50853"/>
    </source>
</evidence>
<dbReference type="InterPro" id="IPR036116">
    <property type="entry name" value="FN3_sf"/>
</dbReference>
<dbReference type="SUPFAM" id="SSF49265">
    <property type="entry name" value="Fibronectin type III"/>
    <property type="match status" value="1"/>
</dbReference>
<feature type="domain" description="Fibronectin type-III" evidence="1">
    <location>
        <begin position="3"/>
        <end position="97"/>
    </location>
</feature>
<proteinExistence type="predicted"/>
<dbReference type="Pfam" id="PF00041">
    <property type="entry name" value="fn3"/>
    <property type="match status" value="1"/>
</dbReference>
<evidence type="ECO:0000313" key="2">
    <source>
        <dbReference type="EMBL" id="CAD8339918.1"/>
    </source>
</evidence>
<accession>A0A7R9X0Z2</accession>
<dbReference type="InterPro" id="IPR003961">
    <property type="entry name" value="FN3_dom"/>
</dbReference>
<dbReference type="InterPro" id="IPR013783">
    <property type="entry name" value="Ig-like_fold"/>
</dbReference>
<dbReference type="EMBL" id="HBEF01019545">
    <property type="protein sequence ID" value="CAD8339918.1"/>
    <property type="molecule type" value="Transcribed_RNA"/>
</dbReference>
<sequence>MSVPTPPKPTFKEATETTISIEFNPINSITSYELQWKRVEQEWADFGREVVEGSDKKFTIVADGLEPGTTYCLRLVAMSGSDQSDPSPELIIDTEQVGCGPSSEGGGCCTIQ</sequence>